<evidence type="ECO:0000313" key="2">
    <source>
        <dbReference type="Proteomes" id="UP000178606"/>
    </source>
</evidence>
<name>A0A1F6D8A2_HANXR</name>
<reference evidence="1 2" key="1">
    <citation type="journal article" date="2016" name="Nat. Commun.">
        <title>Thousands of microbial genomes shed light on interconnected biogeochemical processes in an aquifer system.</title>
        <authorList>
            <person name="Anantharaman K."/>
            <person name="Brown C.T."/>
            <person name="Hug L.A."/>
            <person name="Sharon I."/>
            <person name="Castelle C.J."/>
            <person name="Probst A.J."/>
            <person name="Thomas B.C."/>
            <person name="Singh A."/>
            <person name="Wilkins M.J."/>
            <person name="Karaoz U."/>
            <person name="Brodie E.L."/>
            <person name="Williams K.H."/>
            <person name="Hubbard S.S."/>
            <person name="Banfield J.F."/>
        </authorList>
    </citation>
    <scope>NUCLEOTIDE SEQUENCE [LARGE SCALE GENOMIC DNA]</scope>
    <source>
        <strain evidence="2">RIFCSPLOWO2_12_FULL_64_10</strain>
    </source>
</reference>
<comment type="caution">
    <text evidence="1">The sequence shown here is derived from an EMBL/GenBank/DDBJ whole genome shotgun (WGS) entry which is preliminary data.</text>
</comment>
<organism evidence="1 2">
    <name type="scientific">Handelsmanbacteria sp. (strain RIFCSPLOWO2_12_FULL_64_10)</name>
    <dbReference type="NCBI Taxonomy" id="1817868"/>
    <lineage>
        <taxon>Bacteria</taxon>
        <taxon>Candidatus Handelsmaniibacteriota</taxon>
    </lineage>
</organism>
<dbReference type="AlphaFoldDB" id="A0A1F6D8A2"/>
<protein>
    <recommendedName>
        <fullName evidence="3">HicB-like antitoxin of toxin-antitoxin system domain-containing protein</fullName>
    </recommendedName>
</protein>
<gene>
    <name evidence="1" type="ORF">A3F84_13240</name>
</gene>
<dbReference type="InterPro" id="IPR035069">
    <property type="entry name" value="TTHA1013/TTHA0281-like"/>
</dbReference>
<dbReference type="SUPFAM" id="SSF143100">
    <property type="entry name" value="TTHA1013/TTHA0281-like"/>
    <property type="match status" value="1"/>
</dbReference>
<evidence type="ECO:0000313" key="1">
    <source>
        <dbReference type="EMBL" id="OGG57242.1"/>
    </source>
</evidence>
<dbReference type="Proteomes" id="UP000178606">
    <property type="component" value="Unassembled WGS sequence"/>
</dbReference>
<accession>A0A1F6D8A2</accession>
<dbReference type="Gene3D" id="3.30.160.250">
    <property type="match status" value="1"/>
</dbReference>
<proteinExistence type="predicted"/>
<dbReference type="EMBL" id="MFKF01000006">
    <property type="protein sequence ID" value="OGG57242.1"/>
    <property type="molecule type" value="Genomic_DNA"/>
</dbReference>
<sequence length="59" mass="6626">MKLTIETEQEDDGRWIAEVPELSGAMVYGQTREEAIARVQALALRVLEDRIEHGECVAV</sequence>
<evidence type="ECO:0008006" key="3">
    <source>
        <dbReference type="Google" id="ProtNLM"/>
    </source>
</evidence>